<protein>
    <submittedName>
        <fullName evidence="7">DNA-binding response regulator</fullName>
    </submittedName>
</protein>
<dbReference type="PROSITE" id="PS50043">
    <property type="entry name" value="HTH_LUXR_2"/>
    <property type="match status" value="1"/>
</dbReference>
<dbReference type="InterPro" id="IPR001789">
    <property type="entry name" value="Sig_transdc_resp-reg_receiver"/>
</dbReference>
<reference evidence="8" key="1">
    <citation type="journal article" date="2019" name="Int. J. Syst. Evol. Microbiol.">
        <title>The Global Catalogue of Microorganisms (GCM) 10K type strain sequencing project: providing services to taxonomists for standard genome sequencing and annotation.</title>
        <authorList>
            <consortium name="The Broad Institute Genomics Platform"/>
            <consortium name="The Broad Institute Genome Sequencing Center for Infectious Disease"/>
            <person name="Wu L."/>
            <person name="Ma J."/>
        </authorList>
    </citation>
    <scope>NUCLEOTIDE SEQUENCE [LARGE SCALE GENOMIC DNA]</scope>
    <source>
        <strain evidence="8">JCM 19173</strain>
    </source>
</reference>
<accession>A0ABQ2FKY8</accession>
<dbReference type="CDD" id="cd06170">
    <property type="entry name" value="LuxR_C_like"/>
    <property type="match status" value="1"/>
</dbReference>
<comment type="caution">
    <text evidence="7">The sequence shown here is derived from an EMBL/GenBank/DDBJ whole genome shotgun (WGS) entry which is preliminary data.</text>
</comment>
<name>A0ABQ2FKY8_9DEIO</name>
<evidence type="ECO:0000259" key="5">
    <source>
        <dbReference type="PROSITE" id="PS50043"/>
    </source>
</evidence>
<feature type="domain" description="HTH luxR-type" evidence="5">
    <location>
        <begin position="138"/>
        <end position="203"/>
    </location>
</feature>
<dbReference type="SUPFAM" id="SSF46894">
    <property type="entry name" value="C-terminal effector domain of the bipartite response regulators"/>
    <property type="match status" value="1"/>
</dbReference>
<keyword evidence="1" id="KW-0805">Transcription regulation</keyword>
<dbReference type="Proteomes" id="UP000604341">
    <property type="component" value="Unassembled WGS sequence"/>
</dbReference>
<evidence type="ECO:0000259" key="6">
    <source>
        <dbReference type="PROSITE" id="PS50110"/>
    </source>
</evidence>
<dbReference type="SMART" id="SM00448">
    <property type="entry name" value="REC"/>
    <property type="match status" value="1"/>
</dbReference>
<dbReference type="Gene3D" id="3.40.50.2300">
    <property type="match status" value="1"/>
</dbReference>
<evidence type="ECO:0000256" key="4">
    <source>
        <dbReference type="PROSITE-ProRule" id="PRU00169"/>
    </source>
</evidence>
<proteinExistence type="predicted"/>
<evidence type="ECO:0000313" key="8">
    <source>
        <dbReference type="Proteomes" id="UP000604341"/>
    </source>
</evidence>
<evidence type="ECO:0000313" key="7">
    <source>
        <dbReference type="EMBL" id="GGL08235.1"/>
    </source>
</evidence>
<dbReference type="SUPFAM" id="SSF52172">
    <property type="entry name" value="CheY-like"/>
    <property type="match status" value="1"/>
</dbReference>
<dbReference type="Pfam" id="PF00196">
    <property type="entry name" value="GerE"/>
    <property type="match status" value="1"/>
</dbReference>
<gene>
    <name evidence="7" type="ORF">GCM10010844_28800</name>
</gene>
<dbReference type="CDD" id="cd17537">
    <property type="entry name" value="REC_FixJ"/>
    <property type="match status" value="1"/>
</dbReference>
<feature type="domain" description="Response regulatory" evidence="6">
    <location>
        <begin position="8"/>
        <end position="122"/>
    </location>
</feature>
<dbReference type="Gene3D" id="1.10.10.10">
    <property type="entry name" value="Winged helix-like DNA-binding domain superfamily/Winged helix DNA-binding domain"/>
    <property type="match status" value="1"/>
</dbReference>
<keyword evidence="3" id="KW-0804">Transcription</keyword>
<dbReference type="Pfam" id="PF00072">
    <property type="entry name" value="Response_reg"/>
    <property type="match status" value="1"/>
</dbReference>
<keyword evidence="8" id="KW-1185">Reference proteome</keyword>
<dbReference type="RefSeq" id="WP_189069690.1">
    <property type="nucleotide sequence ID" value="NZ_BMPE01000009.1"/>
</dbReference>
<dbReference type="InterPro" id="IPR011006">
    <property type="entry name" value="CheY-like_superfamily"/>
</dbReference>
<dbReference type="SMART" id="SM00421">
    <property type="entry name" value="HTH_LUXR"/>
    <property type="match status" value="1"/>
</dbReference>
<dbReference type="PROSITE" id="PS50110">
    <property type="entry name" value="RESPONSE_REGULATORY"/>
    <property type="match status" value="1"/>
</dbReference>
<evidence type="ECO:0000256" key="3">
    <source>
        <dbReference type="ARBA" id="ARBA00023163"/>
    </source>
</evidence>
<keyword evidence="4" id="KW-0597">Phosphoprotein</keyword>
<feature type="modified residue" description="4-aspartylphosphate" evidence="4">
    <location>
        <position position="57"/>
    </location>
</feature>
<sequence length="211" mass="22970">MTRTPEPTVYLVDDDAGVRDALSFLLSTVGLPVQAFADGVALQDSLTPQDVGCLLLDIRMPHVSGLQLQEQLVARGVDLPVIILTGHGNVDLCRRAFQQGAVDFLEKPVDETALLEAVQRALHQHQQRRAQAEALGPARARLARLTEREREVLGGLMAGQTSKQSARVLGIGARTVETHRASLFEKLEVQSLADLMRTYLPVTDPEPRGAP</sequence>
<dbReference type="PANTHER" id="PTHR44688:SF16">
    <property type="entry name" value="DNA-BINDING TRANSCRIPTIONAL ACTIVATOR DEVR_DOSR"/>
    <property type="match status" value="1"/>
</dbReference>
<evidence type="ECO:0000256" key="2">
    <source>
        <dbReference type="ARBA" id="ARBA00023125"/>
    </source>
</evidence>
<dbReference type="GO" id="GO:0003677">
    <property type="term" value="F:DNA binding"/>
    <property type="evidence" value="ECO:0007669"/>
    <property type="project" value="UniProtKB-KW"/>
</dbReference>
<dbReference type="InterPro" id="IPR000792">
    <property type="entry name" value="Tscrpt_reg_LuxR_C"/>
</dbReference>
<dbReference type="PANTHER" id="PTHR44688">
    <property type="entry name" value="DNA-BINDING TRANSCRIPTIONAL ACTIVATOR DEVR_DOSR"/>
    <property type="match status" value="1"/>
</dbReference>
<dbReference type="EMBL" id="BMPE01000009">
    <property type="protein sequence ID" value="GGL08235.1"/>
    <property type="molecule type" value="Genomic_DNA"/>
</dbReference>
<evidence type="ECO:0000256" key="1">
    <source>
        <dbReference type="ARBA" id="ARBA00023015"/>
    </source>
</evidence>
<dbReference type="PRINTS" id="PR00038">
    <property type="entry name" value="HTHLUXR"/>
</dbReference>
<dbReference type="InterPro" id="IPR016032">
    <property type="entry name" value="Sig_transdc_resp-reg_C-effctor"/>
</dbReference>
<keyword evidence="2 7" id="KW-0238">DNA-binding</keyword>
<organism evidence="7 8">
    <name type="scientific">Deinococcus radiotolerans</name>
    <dbReference type="NCBI Taxonomy" id="1309407"/>
    <lineage>
        <taxon>Bacteria</taxon>
        <taxon>Thermotogati</taxon>
        <taxon>Deinococcota</taxon>
        <taxon>Deinococci</taxon>
        <taxon>Deinococcales</taxon>
        <taxon>Deinococcaceae</taxon>
        <taxon>Deinococcus</taxon>
    </lineage>
</organism>
<dbReference type="InterPro" id="IPR036388">
    <property type="entry name" value="WH-like_DNA-bd_sf"/>
</dbReference>